<sequence>MNTLDLISRRFNTLAKLAEKQDAIVLTDLRKEFRTDLQNFIVGETLGMKNGKLVIGKTLYKQWLRKIKIKGFDYDIKFQ</sequence>
<comment type="caution">
    <text evidence="1">The sequence shown here is derived from an EMBL/GenBank/DDBJ whole genome shotgun (WGS) entry which is preliminary data.</text>
</comment>
<organism evidence="1 2">
    <name type="scientific">Pedobacter africanus</name>
    <dbReference type="NCBI Taxonomy" id="151894"/>
    <lineage>
        <taxon>Bacteria</taxon>
        <taxon>Pseudomonadati</taxon>
        <taxon>Bacteroidota</taxon>
        <taxon>Sphingobacteriia</taxon>
        <taxon>Sphingobacteriales</taxon>
        <taxon>Sphingobacteriaceae</taxon>
        <taxon>Pedobacter</taxon>
    </lineage>
</organism>
<accession>A0ACC6L111</accession>
<evidence type="ECO:0000313" key="2">
    <source>
        <dbReference type="Proteomes" id="UP001246858"/>
    </source>
</evidence>
<reference evidence="1" key="1">
    <citation type="submission" date="2023-07" db="EMBL/GenBank/DDBJ databases">
        <title>Sorghum-associated microbial communities from plants grown in Nebraska, USA.</title>
        <authorList>
            <person name="Schachtman D."/>
        </authorList>
    </citation>
    <scope>NUCLEOTIDE SEQUENCE</scope>
    <source>
        <strain evidence="1">2697</strain>
    </source>
</reference>
<evidence type="ECO:0000313" key="1">
    <source>
        <dbReference type="EMBL" id="MDR6785166.1"/>
    </source>
</evidence>
<proteinExistence type="predicted"/>
<gene>
    <name evidence="1" type="ORF">J2X78_003740</name>
</gene>
<dbReference type="EMBL" id="JAVDTF010000003">
    <property type="protein sequence ID" value="MDR6785166.1"/>
    <property type="molecule type" value="Genomic_DNA"/>
</dbReference>
<name>A0ACC6L111_9SPHI</name>
<keyword evidence="2" id="KW-1185">Reference proteome</keyword>
<dbReference type="Proteomes" id="UP001246858">
    <property type="component" value="Unassembled WGS sequence"/>
</dbReference>
<protein>
    <submittedName>
        <fullName evidence="1">Uncharacterized protein</fullName>
    </submittedName>
</protein>